<evidence type="ECO:0000313" key="9">
    <source>
        <dbReference type="EMBL" id="KPL90707.1"/>
    </source>
</evidence>
<gene>
    <name evidence="9" type="ORF">SE18_04840</name>
</gene>
<keyword evidence="5 8" id="KW-0812">Transmembrane</keyword>
<name>A0A0P6YJE8_9CHLR</name>
<feature type="transmembrane region" description="Helical" evidence="8">
    <location>
        <begin position="241"/>
        <end position="260"/>
    </location>
</feature>
<comment type="subcellular location">
    <subcellularLocation>
        <location evidence="1">Cell membrane</location>
        <topology evidence="1">Multi-pass membrane protein</topology>
    </subcellularLocation>
</comment>
<sequence>MQLAGLRFFQNRSSLFEYPWRTWLAAISGLVLWALLILTISYQWQARTTITLGDYYDPPFLQGNFSPGEVSQGNNRSFRWTTGDATIGVPLAGRGSWTTKIDLLTQHPDSSPVNAVLDFGSNATIALPDTNETRIVHALIPANATSSGNVALGLRSNLYQEQTASARTLGVAVFNVELASTQSRPWLPPLLAVVLLSLILLGIAASILLTGINWPWAVGLSAAIGVGLALPVMLARVPHTFWLPNLAVLAGLSVGLIAALRKIVPWLMRKGGIELEPHTLTILLGLFLFGFWIKAAGQVYPYMIAIDIHWHMERVRWILDGRLAEMYKPGAFNESVMPEKEFGKERPIIPYSPFFHIFATSFALLPFQMETTAKIFSSIIDSSYIFLIYFFARSFDFPRRVGLLAAAFYNVVPLTYLLHSWGNVPTTFGMWWTFMSIAFIIGAWGKLDQRKVWWSFAALLTVAFLMYTVMAVFLGLLLCIWMSYIAITKRSERRQARSVITAMLVGVLGSTIVYYGLYIPGIIEKTIPYFTTTFTEGQEAVGAIQYQPTAYDNFLAYRTRLWNHGLMIPFLLLPFALWVIARLRTRQPETRLWMGSIWMCAMVTVSLLFTVIDRNVPMVDKHIIFLIPVWAILMAMLMDLALKRWRWSSIIFGLAYLGLFAMSIELWTRRIASVKQIW</sequence>
<feature type="transmembrane region" description="Helical" evidence="8">
    <location>
        <begin position="428"/>
        <end position="445"/>
    </location>
</feature>
<keyword evidence="7 8" id="KW-0472">Membrane</keyword>
<feature type="transmembrane region" description="Helical" evidence="8">
    <location>
        <begin position="401"/>
        <end position="422"/>
    </location>
</feature>
<keyword evidence="3" id="KW-0328">Glycosyltransferase</keyword>
<dbReference type="GO" id="GO:0016763">
    <property type="term" value="F:pentosyltransferase activity"/>
    <property type="evidence" value="ECO:0007669"/>
    <property type="project" value="TreeGrafter"/>
</dbReference>
<feature type="transmembrane region" description="Helical" evidence="8">
    <location>
        <begin position="280"/>
        <end position="304"/>
    </location>
</feature>
<evidence type="ECO:0000256" key="4">
    <source>
        <dbReference type="ARBA" id="ARBA00022679"/>
    </source>
</evidence>
<feature type="transmembrane region" description="Helical" evidence="8">
    <location>
        <begin position="499"/>
        <end position="517"/>
    </location>
</feature>
<evidence type="ECO:0000256" key="5">
    <source>
        <dbReference type="ARBA" id="ARBA00022692"/>
    </source>
</evidence>
<proteinExistence type="predicted"/>
<dbReference type="STRING" id="70996.SE18_04840"/>
<accession>A0A0P6YJE8</accession>
<evidence type="ECO:0000256" key="1">
    <source>
        <dbReference type="ARBA" id="ARBA00004651"/>
    </source>
</evidence>
<dbReference type="RefSeq" id="WP_054533294.1">
    <property type="nucleotide sequence ID" value="NZ_LGKP01000010.1"/>
</dbReference>
<dbReference type="OrthoDB" id="135840at2"/>
<dbReference type="GO" id="GO:0009103">
    <property type="term" value="P:lipopolysaccharide biosynthetic process"/>
    <property type="evidence" value="ECO:0007669"/>
    <property type="project" value="UniProtKB-ARBA"/>
</dbReference>
<comment type="caution">
    <text evidence="9">The sequence shown here is derived from an EMBL/GenBank/DDBJ whole genome shotgun (WGS) entry which is preliminary data.</text>
</comment>
<dbReference type="AlphaFoldDB" id="A0A0P6YJE8"/>
<dbReference type="Proteomes" id="UP000050277">
    <property type="component" value="Unassembled WGS sequence"/>
</dbReference>
<dbReference type="GO" id="GO:0005886">
    <property type="term" value="C:plasma membrane"/>
    <property type="evidence" value="ECO:0007669"/>
    <property type="project" value="UniProtKB-SubCell"/>
</dbReference>
<evidence type="ECO:0000256" key="2">
    <source>
        <dbReference type="ARBA" id="ARBA00022475"/>
    </source>
</evidence>
<keyword evidence="10" id="KW-1185">Reference proteome</keyword>
<feature type="transmembrane region" description="Helical" evidence="8">
    <location>
        <begin position="561"/>
        <end position="580"/>
    </location>
</feature>
<evidence type="ECO:0000256" key="8">
    <source>
        <dbReference type="SAM" id="Phobius"/>
    </source>
</evidence>
<organism evidence="9 10">
    <name type="scientific">Herpetosiphon geysericola</name>
    <dbReference type="NCBI Taxonomy" id="70996"/>
    <lineage>
        <taxon>Bacteria</taxon>
        <taxon>Bacillati</taxon>
        <taxon>Chloroflexota</taxon>
        <taxon>Chloroflexia</taxon>
        <taxon>Herpetosiphonales</taxon>
        <taxon>Herpetosiphonaceae</taxon>
        <taxon>Herpetosiphon</taxon>
    </lineage>
</organism>
<dbReference type="InterPro" id="IPR050297">
    <property type="entry name" value="LipidA_mod_glycosyltrf_83"/>
</dbReference>
<reference evidence="9 10" key="1">
    <citation type="submission" date="2015-07" db="EMBL/GenBank/DDBJ databases">
        <title>Whole genome sequence of Herpetosiphon geysericola DSM 7119.</title>
        <authorList>
            <person name="Hemp J."/>
            <person name="Ward L.M."/>
            <person name="Pace L.A."/>
            <person name="Fischer W.W."/>
        </authorList>
    </citation>
    <scope>NUCLEOTIDE SEQUENCE [LARGE SCALE GENOMIC DNA]</scope>
    <source>
        <strain evidence="9 10">DSM 7119</strain>
    </source>
</reference>
<evidence type="ECO:0000256" key="7">
    <source>
        <dbReference type="ARBA" id="ARBA00023136"/>
    </source>
</evidence>
<feature type="transmembrane region" description="Helical" evidence="8">
    <location>
        <begin position="190"/>
        <end position="208"/>
    </location>
</feature>
<dbReference type="EMBL" id="LGKP01000010">
    <property type="protein sequence ID" value="KPL90707.1"/>
    <property type="molecule type" value="Genomic_DNA"/>
</dbReference>
<evidence type="ECO:0000256" key="3">
    <source>
        <dbReference type="ARBA" id="ARBA00022676"/>
    </source>
</evidence>
<keyword evidence="2" id="KW-1003">Cell membrane</keyword>
<dbReference type="PANTHER" id="PTHR33908">
    <property type="entry name" value="MANNOSYLTRANSFERASE YKCB-RELATED"/>
    <property type="match status" value="1"/>
</dbReference>
<feature type="transmembrane region" description="Helical" evidence="8">
    <location>
        <begin position="647"/>
        <end position="668"/>
    </location>
</feature>
<keyword evidence="4" id="KW-0808">Transferase</keyword>
<feature type="transmembrane region" description="Helical" evidence="8">
    <location>
        <begin position="348"/>
        <end position="369"/>
    </location>
</feature>
<keyword evidence="6 8" id="KW-1133">Transmembrane helix</keyword>
<feature type="transmembrane region" description="Helical" evidence="8">
    <location>
        <begin position="592"/>
        <end position="611"/>
    </location>
</feature>
<dbReference type="PANTHER" id="PTHR33908:SF11">
    <property type="entry name" value="MEMBRANE PROTEIN"/>
    <property type="match status" value="1"/>
</dbReference>
<feature type="transmembrane region" description="Helical" evidence="8">
    <location>
        <begin position="20"/>
        <end position="42"/>
    </location>
</feature>
<evidence type="ECO:0000256" key="6">
    <source>
        <dbReference type="ARBA" id="ARBA00022989"/>
    </source>
</evidence>
<evidence type="ECO:0000313" key="10">
    <source>
        <dbReference type="Proteomes" id="UP000050277"/>
    </source>
</evidence>
<feature type="transmembrane region" description="Helical" evidence="8">
    <location>
        <begin position="457"/>
        <end position="487"/>
    </location>
</feature>
<feature type="transmembrane region" description="Helical" evidence="8">
    <location>
        <begin position="623"/>
        <end position="641"/>
    </location>
</feature>
<feature type="transmembrane region" description="Helical" evidence="8">
    <location>
        <begin position="214"/>
        <end position="234"/>
    </location>
</feature>
<feature type="transmembrane region" description="Helical" evidence="8">
    <location>
        <begin position="375"/>
        <end position="392"/>
    </location>
</feature>
<protein>
    <submittedName>
        <fullName evidence="9">Uncharacterized protein</fullName>
    </submittedName>
</protein>